<sequence length="203" mass="22541">MIRGIRVKAGLVRWLLAASVLQPFEARAEWQPVEQVQTYSVTGSSGAALYDSIGERGPELGGARAVAHTTFKLTWTRKYERRGNTCVLAVARPKLIITYTLPKPATKLTTATQVSWATFIAGIEKHERVHGDYIKEMVRDIEAMSVGFSADDDPGCSKIRVELTKRLGELSARQRQQGRDFDKVEMSEGGNIRRLVLQLVNGP</sequence>
<organism evidence="2 3">
    <name type="scientific">Rhizobium mesoamericanum STM3625</name>
    <dbReference type="NCBI Taxonomy" id="1211777"/>
    <lineage>
        <taxon>Bacteria</taxon>
        <taxon>Pseudomonadati</taxon>
        <taxon>Pseudomonadota</taxon>
        <taxon>Alphaproteobacteria</taxon>
        <taxon>Hyphomicrobiales</taxon>
        <taxon>Rhizobiaceae</taxon>
        <taxon>Rhizobium/Agrobacterium group</taxon>
        <taxon>Rhizobium</taxon>
    </lineage>
</organism>
<evidence type="ECO:0000256" key="1">
    <source>
        <dbReference type="SAM" id="SignalP"/>
    </source>
</evidence>
<accession>K0PSG4</accession>
<reference evidence="2 3" key="1">
    <citation type="journal article" date="2013" name="Genome Announc.">
        <title>Draft Genome Sequence of Rhizobium mesoamericanum STM3625, a Nitrogen-Fixing Symbiont of Mimosa pudica Isolated in French Guiana (South America).</title>
        <authorList>
            <person name="Moulin L."/>
            <person name="Mornico D."/>
            <person name="Melkonian R."/>
            <person name="Klonowska A."/>
        </authorList>
    </citation>
    <scope>NUCLEOTIDE SEQUENCE [LARGE SCALE GENOMIC DNA]</scope>
    <source>
        <strain evidence="2 3">STM3625</strain>
    </source>
</reference>
<keyword evidence="1" id="KW-0732">Signal</keyword>
<feature type="signal peptide" evidence="1">
    <location>
        <begin position="1"/>
        <end position="28"/>
    </location>
</feature>
<dbReference type="PIRSF" id="PIRSF010521">
    <property type="entry name" value="DUF922_bac"/>
    <property type="match status" value="1"/>
</dbReference>
<evidence type="ECO:0000313" key="2">
    <source>
        <dbReference type="EMBL" id="CCM74325.1"/>
    </source>
</evidence>
<dbReference type="InterPro" id="IPR010321">
    <property type="entry name" value="DUF922"/>
</dbReference>
<proteinExistence type="predicted"/>
<evidence type="ECO:0008006" key="4">
    <source>
        <dbReference type="Google" id="ProtNLM"/>
    </source>
</evidence>
<dbReference type="STRING" id="1211777.BN77_1446"/>
<dbReference type="Proteomes" id="UP000009319">
    <property type="component" value="Unassembled WGS sequence"/>
</dbReference>
<protein>
    <recommendedName>
        <fullName evidence="4">Peptidase</fullName>
    </recommendedName>
</protein>
<feature type="chain" id="PRO_5003836140" description="Peptidase" evidence="1">
    <location>
        <begin position="29"/>
        <end position="203"/>
    </location>
</feature>
<dbReference type="Pfam" id="PF06037">
    <property type="entry name" value="DUF922"/>
    <property type="match status" value="1"/>
</dbReference>
<evidence type="ECO:0000313" key="3">
    <source>
        <dbReference type="Proteomes" id="UP000009319"/>
    </source>
</evidence>
<comment type="caution">
    <text evidence="2">The sequence shown here is derived from an EMBL/GenBank/DDBJ whole genome shotgun (WGS) entry which is preliminary data.</text>
</comment>
<dbReference type="HOGENOM" id="CLU_1347729_0_0_5"/>
<keyword evidence="3" id="KW-1185">Reference proteome</keyword>
<dbReference type="eggNOG" id="COG5664">
    <property type="taxonomic scope" value="Bacteria"/>
</dbReference>
<dbReference type="AlphaFoldDB" id="K0PSG4"/>
<dbReference type="RefSeq" id="WP_007529883.1">
    <property type="nucleotide sequence ID" value="NZ_HF536772.1"/>
</dbReference>
<gene>
    <name evidence="2" type="ORF">BN77_1446</name>
</gene>
<name>K0PSG4_9HYPH</name>
<dbReference type="EMBL" id="CANI01000003">
    <property type="protein sequence ID" value="CCM74325.1"/>
    <property type="molecule type" value="Genomic_DNA"/>
</dbReference>